<dbReference type="EMBL" id="FUZT01000002">
    <property type="protein sequence ID" value="SKC46738.1"/>
    <property type="molecule type" value="Genomic_DNA"/>
</dbReference>
<evidence type="ECO:0000259" key="2">
    <source>
        <dbReference type="Pfam" id="PF13938"/>
    </source>
</evidence>
<dbReference type="Proteomes" id="UP000190285">
    <property type="component" value="Unassembled WGS sequence"/>
</dbReference>
<evidence type="ECO:0000259" key="1">
    <source>
        <dbReference type="Pfam" id="PF04016"/>
    </source>
</evidence>
<protein>
    <recommendedName>
        <fullName evidence="5">DUF364 domain-containing protein</fullName>
    </recommendedName>
</protein>
<dbReference type="OrthoDB" id="5387051at2"/>
<dbReference type="Pfam" id="PF13938">
    <property type="entry name" value="DUF4213"/>
    <property type="match status" value="1"/>
</dbReference>
<name>A0A1T5J650_9FIRM</name>
<organism evidence="3 4">
    <name type="scientific">Maledivibacter halophilus</name>
    <dbReference type="NCBI Taxonomy" id="36842"/>
    <lineage>
        <taxon>Bacteria</taxon>
        <taxon>Bacillati</taxon>
        <taxon>Bacillota</taxon>
        <taxon>Clostridia</taxon>
        <taxon>Peptostreptococcales</taxon>
        <taxon>Caminicellaceae</taxon>
        <taxon>Maledivibacter</taxon>
    </lineage>
</organism>
<reference evidence="3 4" key="1">
    <citation type="submission" date="2017-02" db="EMBL/GenBank/DDBJ databases">
        <authorList>
            <person name="Peterson S.W."/>
        </authorList>
    </citation>
    <scope>NUCLEOTIDE SEQUENCE [LARGE SCALE GENOMIC DNA]</scope>
    <source>
        <strain evidence="3 4">M1</strain>
    </source>
</reference>
<accession>A0A1T5J650</accession>
<dbReference type="Gene3D" id="3.40.50.11590">
    <property type="match status" value="1"/>
</dbReference>
<dbReference type="Pfam" id="PF04016">
    <property type="entry name" value="DUF364"/>
    <property type="match status" value="1"/>
</dbReference>
<proteinExistence type="predicted"/>
<gene>
    <name evidence="3" type="ORF">SAMN02194393_00930</name>
</gene>
<keyword evidence="4" id="KW-1185">Reference proteome</keyword>
<feature type="domain" description="DUF4213" evidence="2">
    <location>
        <begin position="7"/>
        <end position="92"/>
    </location>
</feature>
<dbReference type="SUPFAM" id="SSF159713">
    <property type="entry name" value="Dhaf3308-like"/>
    <property type="match status" value="1"/>
</dbReference>
<evidence type="ECO:0000313" key="4">
    <source>
        <dbReference type="Proteomes" id="UP000190285"/>
    </source>
</evidence>
<dbReference type="InterPro" id="IPR025251">
    <property type="entry name" value="DUF4213"/>
</dbReference>
<dbReference type="Gene3D" id="3.30.390.100">
    <property type="match status" value="1"/>
</dbReference>
<dbReference type="RefSeq" id="WP_079489717.1">
    <property type="nucleotide sequence ID" value="NZ_FUZT01000002.1"/>
</dbReference>
<dbReference type="STRING" id="36842.SAMN02194393_00930"/>
<dbReference type="AlphaFoldDB" id="A0A1T5J650"/>
<sequence>MIVTDLIEAVKEKAEGKRIKDLRVGLGYTAVLLDDDKCGLAYTFRNELGPCCCVCSEGGKIKGKKTIDIIQWAMSDNLVKSSIGIATINALLQDNVKEYNCSNVFEVLDIGAKDTLGVIGDFKPLTKGKGKKAKKLYVFERRESREDNYYSSNMINEYLPKCDIVVITSTSIINKTFDEIVKYCTKARQVAMVGPTTPLCPEVFKKYKIDILAGVLIEKPLKVLEIVSEGGGTKNFNDSVKQIYLEKLA</sequence>
<dbReference type="InterPro" id="IPR007161">
    <property type="entry name" value="DUF364"/>
</dbReference>
<evidence type="ECO:0008006" key="5">
    <source>
        <dbReference type="Google" id="ProtNLM"/>
    </source>
</evidence>
<evidence type="ECO:0000313" key="3">
    <source>
        <dbReference type="EMBL" id="SKC46738.1"/>
    </source>
</evidence>
<feature type="domain" description="Putative heavy-metal chelation" evidence="1">
    <location>
        <begin position="103"/>
        <end position="244"/>
    </location>
</feature>